<dbReference type="Gramene" id="KQK12924">
    <property type="protein sequence ID" value="KQK12924"/>
    <property type="gene ID" value="BRADI_1g06900v3"/>
</dbReference>
<evidence type="ECO:0000256" key="5">
    <source>
        <dbReference type="ARBA" id="ARBA00023159"/>
    </source>
</evidence>
<dbReference type="InterPro" id="IPR012416">
    <property type="entry name" value="CBP60"/>
</dbReference>
<dbReference type="ExpressionAtlas" id="A0A0Q3JLD0">
    <property type="expression patterns" value="baseline"/>
</dbReference>
<comment type="similarity">
    <text evidence="2">Belongs to the plant ACBP60 protein family.</text>
</comment>
<dbReference type="AlphaFoldDB" id="A0A0Q3JLD0"/>
<dbReference type="PANTHER" id="PTHR31713:SF8">
    <property type="entry name" value="OS03G0778000 PROTEIN"/>
    <property type="match status" value="1"/>
</dbReference>
<feature type="region of interest" description="Disordered" evidence="8">
    <location>
        <begin position="1"/>
        <end position="21"/>
    </location>
</feature>
<keyword evidence="14" id="KW-1185">Reference proteome</keyword>
<dbReference type="GO" id="GO:0005516">
    <property type="term" value="F:calmodulin binding"/>
    <property type="evidence" value="ECO:0007669"/>
    <property type="project" value="InterPro"/>
</dbReference>
<dbReference type="GO" id="GO:0005634">
    <property type="term" value="C:nucleus"/>
    <property type="evidence" value="ECO:0000318"/>
    <property type="project" value="GO_Central"/>
</dbReference>
<evidence type="ECO:0000256" key="4">
    <source>
        <dbReference type="ARBA" id="ARBA00023125"/>
    </source>
</evidence>
<dbReference type="EMBL" id="CM000880">
    <property type="protein sequence ID" value="KQK12924.1"/>
    <property type="molecule type" value="Genomic_DNA"/>
</dbReference>
<dbReference type="Pfam" id="PF07887">
    <property type="entry name" value="Calmodulin_bind"/>
    <property type="match status" value="1"/>
</dbReference>
<feature type="domain" description="Calmodulin binding protein central" evidence="10">
    <location>
        <begin position="303"/>
        <end position="366"/>
    </location>
</feature>
<keyword evidence="4" id="KW-0238">DNA-binding</keyword>
<keyword evidence="7" id="KW-0539">Nucleus</keyword>
<reference evidence="13" key="3">
    <citation type="submission" date="2018-08" db="UniProtKB">
        <authorList>
            <consortium name="EnsemblPlants"/>
        </authorList>
    </citation>
    <scope>IDENTIFICATION</scope>
    <source>
        <strain evidence="13">cv. Bd21</strain>
    </source>
</reference>
<keyword evidence="6" id="KW-0804">Transcription</keyword>
<dbReference type="GO" id="GO:0003700">
    <property type="term" value="F:DNA-binding transcription factor activity"/>
    <property type="evidence" value="ECO:0000318"/>
    <property type="project" value="GO_Central"/>
</dbReference>
<dbReference type="STRING" id="15368.A0A0Q3JLD0"/>
<proteinExistence type="inferred from homology"/>
<evidence type="ECO:0000313" key="14">
    <source>
        <dbReference type="Proteomes" id="UP000008810"/>
    </source>
</evidence>
<organism evidence="12">
    <name type="scientific">Brachypodium distachyon</name>
    <name type="common">Purple false brome</name>
    <name type="synonym">Trachynia distachya</name>
    <dbReference type="NCBI Taxonomy" id="15368"/>
    <lineage>
        <taxon>Eukaryota</taxon>
        <taxon>Viridiplantae</taxon>
        <taxon>Streptophyta</taxon>
        <taxon>Embryophyta</taxon>
        <taxon>Tracheophyta</taxon>
        <taxon>Spermatophyta</taxon>
        <taxon>Magnoliopsida</taxon>
        <taxon>Liliopsida</taxon>
        <taxon>Poales</taxon>
        <taxon>Poaceae</taxon>
        <taxon>BOP clade</taxon>
        <taxon>Pooideae</taxon>
        <taxon>Stipodae</taxon>
        <taxon>Brachypodieae</taxon>
        <taxon>Brachypodium</taxon>
    </lineage>
</organism>
<dbReference type="PANTHER" id="PTHR31713">
    <property type="entry name" value="OS02G0177800 PROTEIN"/>
    <property type="match status" value="1"/>
</dbReference>
<dbReference type="Proteomes" id="UP000008810">
    <property type="component" value="Chromosome 1"/>
</dbReference>
<keyword evidence="3" id="KW-0805">Transcription regulation</keyword>
<comment type="subcellular location">
    <subcellularLocation>
        <location evidence="1">Nucleus</location>
    </subcellularLocation>
</comment>
<dbReference type="RefSeq" id="XP_010229022.1">
    <property type="nucleotide sequence ID" value="XM_010230720.3"/>
</dbReference>
<evidence type="ECO:0000259" key="11">
    <source>
        <dbReference type="Pfam" id="PF20452"/>
    </source>
</evidence>
<dbReference type="InterPro" id="IPR046830">
    <property type="entry name" value="Calmod_bind_M"/>
</dbReference>
<evidence type="ECO:0000256" key="6">
    <source>
        <dbReference type="ARBA" id="ARBA00023163"/>
    </source>
</evidence>
<dbReference type="EnsemblPlants" id="KQK12924">
    <property type="protein sequence ID" value="KQK12924"/>
    <property type="gene ID" value="BRADI_1g06900v3"/>
</dbReference>
<evidence type="ECO:0000256" key="1">
    <source>
        <dbReference type="ARBA" id="ARBA00004123"/>
    </source>
</evidence>
<dbReference type="GO" id="GO:0080142">
    <property type="term" value="P:regulation of salicylic acid biosynthetic process"/>
    <property type="evidence" value="ECO:0000318"/>
    <property type="project" value="GO_Central"/>
</dbReference>
<dbReference type="Pfam" id="PF20452">
    <property type="entry name" value="Calmod_bind_C"/>
    <property type="match status" value="1"/>
</dbReference>
<dbReference type="GeneID" id="100833216"/>
<feature type="compositionally biased region" description="Basic and acidic residues" evidence="8">
    <location>
        <begin position="1"/>
        <end position="14"/>
    </location>
</feature>
<sequence length="673" mass="76411">MSRKRALDAVEAGREAAPPSPRKRFRRTVLVMMWLERRRARAAGVDQTEQMVRQEQLDIHKLLMFIMVLVARLVSVERVIRDIPATLERFLARQLSFQRSFMGSIEEKIRSVIQTEMQERQAASLPNYVYASPRQTSEGFPGTGSIARMIKLRFLNVERPNDPLYTGCPVQWKHGKNAKVAIFENERQITQGDLSKLQIEILSVHADFFTERGQVDFTKEEFDKQIYIYKGKDSVLTSVNLKNGEADLGPVFFPESSYRKRLRLTARVKRKDLAVRIQEAITDPFVVKDRRSEFNEKIYPPPKDEAIHRLEKISLNGKCWGDLVDKKITMVKHLLRHYYRDSSGLQKLTGMKKGSWSTMIKHATTSDPGAEIYSHRVEEENYELLFNDFYDLVGIMINEAYVPYSGLDQLLQVKVNNWKMSAHKKFEDLENSGKLSPDYFMINGCPVRAVPQNNDASTSIQTRTTWPCSNDMTAQHEFGERQQQENGFSPAQVFSNNGAGPSRQETLVFPQYTYKQATHQELCQQDPPMPLNEIPYLTHGNILDGQGSFSAQSIIPSHNSVPAEEDYLVTGVSLTTQHNQYSSSWTTHGPGTSFPVTGGVSQGTSSLNPQTDIFSGLPSIEELSELDSYVAGLEFVPANSGMLFSYPCTTSEFWQPIPRFRLLNITTTAGDQT</sequence>
<dbReference type="InterPro" id="IPR046829">
    <property type="entry name" value="Calmod_bind_C"/>
</dbReference>
<evidence type="ECO:0000256" key="2">
    <source>
        <dbReference type="ARBA" id="ARBA00007214"/>
    </source>
</evidence>
<evidence type="ECO:0000313" key="12">
    <source>
        <dbReference type="EMBL" id="KQK12924.1"/>
    </source>
</evidence>
<evidence type="ECO:0000256" key="3">
    <source>
        <dbReference type="ARBA" id="ARBA00023015"/>
    </source>
</evidence>
<evidence type="ECO:0000313" key="13">
    <source>
        <dbReference type="EnsemblPlants" id="KQK12924"/>
    </source>
</evidence>
<gene>
    <name evidence="13" type="primary">LOC100833216</name>
    <name evidence="12" type="ORF">BRADI_1g06900v3</name>
</gene>
<evidence type="ECO:0000259" key="9">
    <source>
        <dbReference type="Pfam" id="PF07887"/>
    </source>
</evidence>
<dbReference type="GO" id="GO:0043565">
    <property type="term" value="F:sequence-specific DNA binding"/>
    <property type="evidence" value="ECO:0000318"/>
    <property type="project" value="GO_Central"/>
</dbReference>
<feature type="domain" description="Calmodulin binding protein-like N-terminal" evidence="9">
    <location>
        <begin position="150"/>
        <end position="290"/>
    </location>
</feature>
<feature type="domain" description="Calmodulin binding protein C-terminal" evidence="11">
    <location>
        <begin position="371"/>
        <end position="431"/>
    </location>
</feature>
<keyword evidence="5" id="KW-0010">Activator</keyword>
<accession>A0A0Q3JLD0</accession>
<name>A0A0Q3JLD0_BRADI</name>
<protein>
    <submittedName>
        <fullName evidence="12 13">Uncharacterized protein</fullName>
    </submittedName>
</protein>
<reference evidence="12 13" key="1">
    <citation type="journal article" date="2010" name="Nature">
        <title>Genome sequencing and analysis of the model grass Brachypodium distachyon.</title>
        <authorList>
            <consortium name="International Brachypodium Initiative"/>
        </authorList>
    </citation>
    <scope>NUCLEOTIDE SEQUENCE [LARGE SCALE GENOMIC DNA]</scope>
    <source>
        <strain evidence="12">Bd21</strain>
        <strain evidence="13">cv. Bd21</strain>
    </source>
</reference>
<reference evidence="12" key="2">
    <citation type="submission" date="2017-06" db="EMBL/GenBank/DDBJ databases">
        <title>WGS assembly of Brachypodium distachyon.</title>
        <authorList>
            <consortium name="The International Brachypodium Initiative"/>
            <person name="Lucas S."/>
            <person name="Harmon-Smith M."/>
            <person name="Lail K."/>
            <person name="Tice H."/>
            <person name="Grimwood J."/>
            <person name="Bruce D."/>
            <person name="Barry K."/>
            <person name="Shu S."/>
            <person name="Lindquist E."/>
            <person name="Wang M."/>
            <person name="Pitluck S."/>
            <person name="Vogel J.P."/>
            <person name="Garvin D.F."/>
            <person name="Mockler T.C."/>
            <person name="Schmutz J."/>
            <person name="Rokhsar D."/>
            <person name="Bevan M.W."/>
        </authorList>
    </citation>
    <scope>NUCLEOTIDE SEQUENCE</scope>
    <source>
        <strain evidence="12">Bd21</strain>
    </source>
</reference>
<evidence type="ECO:0000256" key="8">
    <source>
        <dbReference type="SAM" id="MobiDB-lite"/>
    </source>
</evidence>
<evidence type="ECO:0000256" key="7">
    <source>
        <dbReference type="ARBA" id="ARBA00023242"/>
    </source>
</evidence>
<dbReference type="InterPro" id="IPR046831">
    <property type="entry name" value="Calmodulin_bind_N"/>
</dbReference>
<evidence type="ECO:0000259" key="10">
    <source>
        <dbReference type="Pfam" id="PF20451"/>
    </source>
</evidence>
<dbReference type="OrthoDB" id="611779at2759"/>
<dbReference type="Pfam" id="PF20451">
    <property type="entry name" value="Calmod_bind_M"/>
    <property type="match status" value="1"/>
</dbReference>